<evidence type="ECO:0000256" key="1">
    <source>
        <dbReference type="SAM" id="MobiDB-lite"/>
    </source>
</evidence>
<feature type="compositionally biased region" description="Gly residues" evidence="1">
    <location>
        <begin position="166"/>
        <end position="176"/>
    </location>
</feature>
<dbReference type="Proteomes" id="UP000026962">
    <property type="component" value="Chromosome 7"/>
</dbReference>
<organism evidence="2">
    <name type="scientific">Oryza punctata</name>
    <name type="common">Red rice</name>
    <dbReference type="NCBI Taxonomy" id="4537"/>
    <lineage>
        <taxon>Eukaryota</taxon>
        <taxon>Viridiplantae</taxon>
        <taxon>Streptophyta</taxon>
        <taxon>Embryophyta</taxon>
        <taxon>Tracheophyta</taxon>
        <taxon>Spermatophyta</taxon>
        <taxon>Magnoliopsida</taxon>
        <taxon>Liliopsida</taxon>
        <taxon>Poales</taxon>
        <taxon>Poaceae</taxon>
        <taxon>BOP clade</taxon>
        <taxon>Oryzoideae</taxon>
        <taxon>Oryzeae</taxon>
        <taxon>Oryzinae</taxon>
        <taxon>Oryza</taxon>
    </lineage>
</organism>
<dbReference type="AlphaFoldDB" id="A0A0E0LKP5"/>
<sequence length="176" mass="18488">MGSRRTAATLFLFTPRLLFLSPGIPPVAHGLLLSAAAGRGLLLSAVAACSLLLFAASHHELRPRSGSCNDGGGRIRHRDDRGGWIHRRDNGRGRRGGQRRLLHGGERVGADPVAGGARVAGTWAVLHGGEGGGSGSGCHEDDDGYRDNDGRALPTPSTDRRAGFDRGVGFGGWRPR</sequence>
<proteinExistence type="predicted"/>
<protein>
    <submittedName>
        <fullName evidence="2">Uncharacterized protein</fullName>
    </submittedName>
</protein>
<feature type="region of interest" description="Disordered" evidence="1">
    <location>
        <begin position="131"/>
        <end position="176"/>
    </location>
</feature>
<dbReference type="HOGENOM" id="CLU_1527618_0_0_1"/>
<evidence type="ECO:0000313" key="2">
    <source>
        <dbReference type="EnsemblPlants" id="OPUNC07G13330.1"/>
    </source>
</evidence>
<evidence type="ECO:0000313" key="3">
    <source>
        <dbReference type="Proteomes" id="UP000026962"/>
    </source>
</evidence>
<name>A0A0E0LKP5_ORYPU</name>
<keyword evidence="3" id="KW-1185">Reference proteome</keyword>
<reference evidence="2" key="1">
    <citation type="submission" date="2015-04" db="UniProtKB">
        <authorList>
            <consortium name="EnsemblPlants"/>
        </authorList>
    </citation>
    <scope>IDENTIFICATION</scope>
</reference>
<reference evidence="2" key="2">
    <citation type="submission" date="2018-05" db="EMBL/GenBank/DDBJ databases">
        <title>OpunRS2 (Oryza punctata Reference Sequence Version 2).</title>
        <authorList>
            <person name="Zhang J."/>
            <person name="Kudrna D."/>
            <person name="Lee S."/>
            <person name="Talag J."/>
            <person name="Welchert J."/>
            <person name="Wing R.A."/>
        </authorList>
    </citation>
    <scope>NUCLEOTIDE SEQUENCE [LARGE SCALE GENOMIC DNA]</scope>
</reference>
<dbReference type="EnsemblPlants" id="OPUNC07G13330.1">
    <property type="protein sequence ID" value="OPUNC07G13330.1"/>
    <property type="gene ID" value="OPUNC07G13330"/>
</dbReference>
<dbReference type="Gramene" id="OPUNC07G13330.1">
    <property type="protein sequence ID" value="OPUNC07G13330.1"/>
    <property type="gene ID" value="OPUNC07G13330"/>
</dbReference>
<accession>A0A0E0LKP5</accession>